<organism evidence="6 7">
    <name type="scientific">Kroppenstedtia guangzhouensis</name>
    <dbReference type="NCBI Taxonomy" id="1274356"/>
    <lineage>
        <taxon>Bacteria</taxon>
        <taxon>Bacillati</taxon>
        <taxon>Bacillota</taxon>
        <taxon>Bacilli</taxon>
        <taxon>Bacillales</taxon>
        <taxon>Thermoactinomycetaceae</taxon>
        <taxon>Kroppenstedtia</taxon>
    </lineage>
</organism>
<dbReference type="CDD" id="cd07185">
    <property type="entry name" value="OmpA_C-like"/>
    <property type="match status" value="1"/>
</dbReference>
<gene>
    <name evidence="6" type="ORF">GCM10007416_07530</name>
</gene>
<dbReference type="PRINTS" id="PR01021">
    <property type="entry name" value="OMPADOMAIN"/>
</dbReference>
<dbReference type="Proteomes" id="UP000617979">
    <property type="component" value="Unassembled WGS sequence"/>
</dbReference>
<protein>
    <recommendedName>
        <fullName evidence="5">OmpA-like domain-containing protein</fullName>
    </recommendedName>
</protein>
<dbReference type="InterPro" id="IPR006664">
    <property type="entry name" value="OMP_bac"/>
</dbReference>
<comment type="caution">
    <text evidence="6">The sequence shown here is derived from an EMBL/GenBank/DDBJ whole genome shotgun (WGS) entry which is preliminary data.</text>
</comment>
<dbReference type="SUPFAM" id="SSF103088">
    <property type="entry name" value="OmpA-like"/>
    <property type="match status" value="1"/>
</dbReference>
<keyword evidence="3" id="KW-0998">Cell outer membrane</keyword>
<dbReference type="PANTHER" id="PTHR30329">
    <property type="entry name" value="STATOR ELEMENT OF FLAGELLAR MOTOR COMPLEX"/>
    <property type="match status" value="1"/>
</dbReference>
<dbReference type="InterPro" id="IPR036737">
    <property type="entry name" value="OmpA-like_sf"/>
</dbReference>
<dbReference type="Gene3D" id="3.30.1330.60">
    <property type="entry name" value="OmpA-like domain"/>
    <property type="match status" value="1"/>
</dbReference>
<dbReference type="PANTHER" id="PTHR30329:SF21">
    <property type="entry name" value="LIPOPROTEIN YIAD-RELATED"/>
    <property type="match status" value="1"/>
</dbReference>
<feature type="domain" description="OmpA-like" evidence="5">
    <location>
        <begin position="1"/>
        <end position="108"/>
    </location>
</feature>
<evidence type="ECO:0000313" key="7">
    <source>
        <dbReference type="Proteomes" id="UP000617979"/>
    </source>
</evidence>
<dbReference type="PROSITE" id="PS51123">
    <property type="entry name" value="OMPA_2"/>
    <property type="match status" value="1"/>
</dbReference>
<dbReference type="InterPro" id="IPR050330">
    <property type="entry name" value="Bact_OuterMem_StrucFunc"/>
</dbReference>
<evidence type="ECO:0000256" key="1">
    <source>
        <dbReference type="ARBA" id="ARBA00004442"/>
    </source>
</evidence>
<name>A0ABQ1G3X5_9BACL</name>
<keyword evidence="7" id="KW-1185">Reference proteome</keyword>
<evidence type="ECO:0000256" key="2">
    <source>
        <dbReference type="ARBA" id="ARBA00023136"/>
    </source>
</evidence>
<sequence>MVLFDTDQSKIRSKARPELDKLGKSLEGYKGTVRIYGHTDDRGSAAYNQKLSEERAEAVKDYLVKECGIPGIHLKTKGLARNTRWSPTTVITTVKKTGGWKSLWTVSS</sequence>
<accession>A0ABQ1G3X5</accession>
<comment type="subcellular location">
    <subcellularLocation>
        <location evidence="1">Cell outer membrane</location>
    </subcellularLocation>
</comment>
<proteinExistence type="predicted"/>
<evidence type="ECO:0000256" key="4">
    <source>
        <dbReference type="PROSITE-ProRule" id="PRU00473"/>
    </source>
</evidence>
<evidence type="ECO:0000259" key="5">
    <source>
        <dbReference type="PROSITE" id="PS51123"/>
    </source>
</evidence>
<evidence type="ECO:0000313" key="6">
    <source>
        <dbReference type="EMBL" id="GGA37055.1"/>
    </source>
</evidence>
<keyword evidence="2 4" id="KW-0472">Membrane</keyword>
<dbReference type="Pfam" id="PF00691">
    <property type="entry name" value="OmpA"/>
    <property type="match status" value="1"/>
</dbReference>
<dbReference type="InterPro" id="IPR006665">
    <property type="entry name" value="OmpA-like"/>
</dbReference>
<dbReference type="EMBL" id="BMEX01000002">
    <property type="protein sequence ID" value="GGA37055.1"/>
    <property type="molecule type" value="Genomic_DNA"/>
</dbReference>
<evidence type="ECO:0000256" key="3">
    <source>
        <dbReference type="ARBA" id="ARBA00023237"/>
    </source>
</evidence>
<reference evidence="7" key="1">
    <citation type="journal article" date="2019" name="Int. J. Syst. Evol. Microbiol.">
        <title>The Global Catalogue of Microorganisms (GCM) 10K type strain sequencing project: providing services to taxonomists for standard genome sequencing and annotation.</title>
        <authorList>
            <consortium name="The Broad Institute Genomics Platform"/>
            <consortium name="The Broad Institute Genome Sequencing Center for Infectious Disease"/>
            <person name="Wu L."/>
            <person name="Ma J."/>
        </authorList>
    </citation>
    <scope>NUCLEOTIDE SEQUENCE [LARGE SCALE GENOMIC DNA]</scope>
    <source>
        <strain evidence="7">CGMCC 1.12404</strain>
    </source>
</reference>